<sequence length="222" mass="22660">MTTDRARSPQNARDLVSISPVIPVVVVAETTDPVSLATALLRGGVGIMEVTLRTGAALDAIRRIAHEVPGMVVGAGTVTTGQEAEQARAAGAGFLVSPGTTPDLVRAARDTGLPYLPAVSTVSEMLGLRELGLDTMKFFPAAASGGPAFLSAVAGPLPQLMFCPTGGVSPATAADWLRLPNVGCVGGTWLTPADALAAGDWTRVEELARATARLRDTTASSS</sequence>
<dbReference type="Pfam" id="PF01081">
    <property type="entry name" value="Aldolase"/>
    <property type="match status" value="1"/>
</dbReference>
<comment type="subunit">
    <text evidence="4">Homotrimer.</text>
</comment>
<dbReference type="NCBIfam" id="TIGR01182">
    <property type="entry name" value="eda"/>
    <property type="match status" value="1"/>
</dbReference>
<dbReference type="RefSeq" id="WP_120779595.1">
    <property type="nucleotide sequence ID" value="NZ_JBHLUP010000002.1"/>
</dbReference>
<dbReference type="InterPro" id="IPR031338">
    <property type="entry name" value="KDPG/KHG_AS_2"/>
</dbReference>
<dbReference type="PANTHER" id="PTHR30246:SF1">
    <property type="entry name" value="2-DEHYDRO-3-DEOXY-6-PHOSPHOGALACTONATE ALDOLASE-RELATED"/>
    <property type="match status" value="1"/>
</dbReference>
<gene>
    <name evidence="9" type="primary">eda</name>
    <name evidence="9" type="ORF">D7193_12175</name>
</gene>
<dbReference type="Gene3D" id="3.20.20.70">
    <property type="entry name" value="Aldolase class I"/>
    <property type="match status" value="1"/>
</dbReference>
<dbReference type="PANTHER" id="PTHR30246">
    <property type="entry name" value="2-KETO-3-DEOXY-6-PHOSPHOGLUCONATE ALDOLASE"/>
    <property type="match status" value="1"/>
</dbReference>
<organism evidence="9 10">
    <name type="scientific">Micromonospora costi</name>
    <dbReference type="NCBI Taxonomy" id="1530042"/>
    <lineage>
        <taxon>Bacteria</taxon>
        <taxon>Bacillati</taxon>
        <taxon>Actinomycetota</taxon>
        <taxon>Actinomycetes</taxon>
        <taxon>Micromonosporales</taxon>
        <taxon>Micromonosporaceae</taxon>
        <taxon>Micromonospora</taxon>
    </lineage>
</organism>
<evidence type="ECO:0000256" key="1">
    <source>
        <dbReference type="ARBA" id="ARBA00000654"/>
    </source>
</evidence>
<evidence type="ECO:0000256" key="3">
    <source>
        <dbReference type="ARBA" id="ARBA00006906"/>
    </source>
</evidence>
<keyword evidence="8" id="KW-0119">Carbohydrate metabolism</keyword>
<dbReference type="InterPro" id="IPR031337">
    <property type="entry name" value="KDPG/KHG_AS_1"/>
</dbReference>
<comment type="similarity">
    <text evidence="3">Belongs to the KHG/KDPG aldolase family.</text>
</comment>
<reference evidence="9 10" key="1">
    <citation type="journal article" date="2015" name="Int. J. Syst. Evol. Microbiol.">
        <title>Micromonospora costi sp. nov., isolated from a leaf of Costus speciosus.</title>
        <authorList>
            <person name="Thawai C."/>
        </authorList>
    </citation>
    <scope>NUCLEOTIDE SEQUENCE [LARGE SCALE GENOMIC DNA]</scope>
    <source>
        <strain evidence="9 10">CS1-12</strain>
    </source>
</reference>
<keyword evidence="6 9" id="KW-0456">Lyase</keyword>
<comment type="caution">
    <text evidence="9">The sequence shown here is derived from an EMBL/GenBank/DDBJ whole genome shotgun (WGS) entry which is preliminary data.</text>
</comment>
<dbReference type="NCBIfam" id="NF004325">
    <property type="entry name" value="PRK05718.1"/>
    <property type="match status" value="1"/>
</dbReference>
<dbReference type="PROSITE" id="PS00159">
    <property type="entry name" value="ALDOLASE_KDPG_KHG_1"/>
    <property type="match status" value="1"/>
</dbReference>
<dbReference type="Proteomes" id="UP000279968">
    <property type="component" value="Unassembled WGS sequence"/>
</dbReference>
<keyword evidence="10" id="KW-1185">Reference proteome</keyword>
<evidence type="ECO:0000256" key="7">
    <source>
        <dbReference type="ARBA" id="ARBA00023270"/>
    </source>
</evidence>
<evidence type="ECO:0000313" key="10">
    <source>
        <dbReference type="Proteomes" id="UP000279968"/>
    </source>
</evidence>
<dbReference type="AlphaFoldDB" id="A0A3B0A6C2"/>
<dbReference type="InterPro" id="IPR000887">
    <property type="entry name" value="Aldlse_KDPG_KHG"/>
</dbReference>
<comment type="pathway">
    <text evidence="2">Carbohydrate acid metabolism; 2-dehydro-3-deoxy-D-gluconate degradation; D-glyceraldehyde 3-phosphate and pyruvate from 2-dehydro-3-deoxy-D-gluconate: step 2/2.</text>
</comment>
<evidence type="ECO:0000256" key="8">
    <source>
        <dbReference type="ARBA" id="ARBA00023277"/>
    </source>
</evidence>
<evidence type="ECO:0000256" key="6">
    <source>
        <dbReference type="ARBA" id="ARBA00023239"/>
    </source>
</evidence>
<dbReference type="EMBL" id="RBAN01000002">
    <property type="protein sequence ID" value="RKN55406.1"/>
    <property type="molecule type" value="Genomic_DNA"/>
</dbReference>
<keyword evidence="7" id="KW-0704">Schiff base</keyword>
<accession>A0A3B0A6C2</accession>
<protein>
    <recommendedName>
        <fullName evidence="5">2-dehydro-3-deoxy-phosphogluconate aldolase</fullName>
        <ecNumber evidence="5">4.1.2.14</ecNumber>
    </recommendedName>
</protein>
<comment type="catalytic activity">
    <reaction evidence="1">
        <text>2-dehydro-3-deoxy-6-phospho-D-gluconate = D-glyceraldehyde 3-phosphate + pyruvate</text>
        <dbReference type="Rhea" id="RHEA:17089"/>
        <dbReference type="ChEBI" id="CHEBI:15361"/>
        <dbReference type="ChEBI" id="CHEBI:57569"/>
        <dbReference type="ChEBI" id="CHEBI:59776"/>
        <dbReference type="EC" id="4.1.2.14"/>
    </reaction>
</comment>
<dbReference type="InterPro" id="IPR013785">
    <property type="entry name" value="Aldolase_TIM"/>
</dbReference>
<evidence type="ECO:0000256" key="5">
    <source>
        <dbReference type="ARBA" id="ARBA00013063"/>
    </source>
</evidence>
<dbReference type="CDD" id="cd00452">
    <property type="entry name" value="KDPG_aldolase"/>
    <property type="match status" value="1"/>
</dbReference>
<dbReference type="PROSITE" id="PS00160">
    <property type="entry name" value="ALDOLASE_KDPG_KHG_2"/>
    <property type="match status" value="1"/>
</dbReference>
<dbReference type="GO" id="GO:0008675">
    <property type="term" value="F:2-dehydro-3-deoxy-phosphogluconate aldolase activity"/>
    <property type="evidence" value="ECO:0007669"/>
    <property type="project" value="UniProtKB-EC"/>
</dbReference>
<evidence type="ECO:0000256" key="2">
    <source>
        <dbReference type="ARBA" id="ARBA00004736"/>
    </source>
</evidence>
<dbReference type="SUPFAM" id="SSF51569">
    <property type="entry name" value="Aldolase"/>
    <property type="match status" value="1"/>
</dbReference>
<dbReference type="EC" id="4.1.2.14" evidence="5"/>
<evidence type="ECO:0000313" key="9">
    <source>
        <dbReference type="EMBL" id="RKN55406.1"/>
    </source>
</evidence>
<dbReference type="OrthoDB" id="9805177at2"/>
<name>A0A3B0A6C2_9ACTN</name>
<evidence type="ECO:0000256" key="4">
    <source>
        <dbReference type="ARBA" id="ARBA00011233"/>
    </source>
</evidence>
<proteinExistence type="inferred from homology"/>